<evidence type="ECO:0000313" key="1">
    <source>
        <dbReference type="EMBL" id="ERI07361.1"/>
    </source>
</evidence>
<keyword evidence="2" id="KW-1185">Reference proteome</keyword>
<comment type="caution">
    <text evidence="1">The sequence shown here is derived from an EMBL/GenBank/DDBJ whole genome shotgun (WGS) entry which is preliminary data.</text>
</comment>
<dbReference type="RefSeq" id="WP_021623935.1">
    <property type="nucleotide sequence ID" value="NZ_KE952888.1"/>
</dbReference>
<accession>U1Y974</accession>
<proteinExistence type="predicted"/>
<sequence length="54" mass="6102">MKPEDFIALCAFYHEETGMKSLSQLCATLYDAKNVNVTEEEGTEKKSGTNDEKR</sequence>
<dbReference type="HOGENOM" id="CLU_3039884_0_0_9"/>
<dbReference type="AlphaFoldDB" id="U1Y974"/>
<gene>
    <name evidence="1" type="ORF">HMPREF0083_04542</name>
</gene>
<dbReference type="PATRIC" id="fig|649747.3.peg.4100"/>
<protein>
    <submittedName>
        <fullName evidence="1">Uncharacterized protein</fullName>
    </submittedName>
</protein>
<reference evidence="1 2" key="1">
    <citation type="submission" date="2013-08" db="EMBL/GenBank/DDBJ databases">
        <authorList>
            <person name="Weinstock G."/>
            <person name="Sodergren E."/>
            <person name="Wylie T."/>
            <person name="Fulton L."/>
            <person name="Fulton R."/>
            <person name="Fronick C."/>
            <person name="O'Laughlin M."/>
            <person name="Godfrey J."/>
            <person name="Miner T."/>
            <person name="Herter B."/>
            <person name="Appelbaum E."/>
            <person name="Cordes M."/>
            <person name="Lek S."/>
            <person name="Wollam A."/>
            <person name="Pepin K.H."/>
            <person name="Palsikar V.B."/>
            <person name="Mitreva M."/>
            <person name="Wilson R.K."/>
        </authorList>
    </citation>
    <scope>NUCLEOTIDE SEQUENCE [LARGE SCALE GENOMIC DNA]</scope>
    <source>
        <strain evidence="1 2">ATCC 12856</strain>
    </source>
</reference>
<organism evidence="1 2">
    <name type="scientific">Aneurinibacillus aneurinilyticus ATCC 12856</name>
    <dbReference type="NCBI Taxonomy" id="649747"/>
    <lineage>
        <taxon>Bacteria</taxon>
        <taxon>Bacillati</taxon>
        <taxon>Bacillota</taxon>
        <taxon>Bacilli</taxon>
        <taxon>Bacillales</taxon>
        <taxon>Paenibacillaceae</taxon>
        <taxon>Aneurinibacillus group</taxon>
        <taxon>Aneurinibacillus</taxon>
    </lineage>
</organism>
<dbReference type="Proteomes" id="UP000016511">
    <property type="component" value="Unassembled WGS sequence"/>
</dbReference>
<dbReference type="EMBL" id="AWSJ01000281">
    <property type="protein sequence ID" value="ERI07361.1"/>
    <property type="molecule type" value="Genomic_DNA"/>
</dbReference>
<name>U1Y974_ANEAE</name>
<dbReference type="STRING" id="649747.HMPREF0083_04542"/>
<evidence type="ECO:0000313" key="2">
    <source>
        <dbReference type="Proteomes" id="UP000016511"/>
    </source>
</evidence>
<dbReference type="GeneID" id="92842196"/>